<dbReference type="AlphaFoldDB" id="A0A2A2TER9"/>
<evidence type="ECO:0000259" key="2">
    <source>
        <dbReference type="Pfam" id="PF02608"/>
    </source>
</evidence>
<evidence type="ECO:0000256" key="1">
    <source>
        <dbReference type="ARBA" id="ARBA00022729"/>
    </source>
</evidence>
<dbReference type="Gene3D" id="3.40.50.2300">
    <property type="match status" value="2"/>
</dbReference>
<dbReference type="PROSITE" id="PS51257">
    <property type="entry name" value="PROKAR_LIPOPROTEIN"/>
    <property type="match status" value="1"/>
</dbReference>
<reference evidence="3 4" key="1">
    <citation type="submission" date="2017-08" db="EMBL/GenBank/DDBJ databases">
        <title>Draft genome sequence of filamentous cyanobacterium Calothrix elsteri CCALA 953.</title>
        <authorList>
            <person name="Gagunashvili A.N."/>
            <person name="Elster J."/>
            <person name="Andresson O.S."/>
        </authorList>
    </citation>
    <scope>NUCLEOTIDE SEQUENCE [LARGE SCALE GENOMIC DNA]</scope>
    <source>
        <strain evidence="3 4">CCALA 953</strain>
    </source>
</reference>
<comment type="caution">
    <text evidence="3">The sequence shown here is derived from an EMBL/GenBank/DDBJ whole genome shotgun (WGS) entry which is preliminary data.</text>
</comment>
<name>A0A2A2TER9_9CYAN</name>
<organism evidence="3 4">
    <name type="scientific">Brunnivagina elsteri CCALA 953</name>
    <dbReference type="NCBI Taxonomy" id="987040"/>
    <lineage>
        <taxon>Bacteria</taxon>
        <taxon>Bacillati</taxon>
        <taxon>Cyanobacteriota</taxon>
        <taxon>Cyanophyceae</taxon>
        <taxon>Nostocales</taxon>
        <taxon>Calotrichaceae</taxon>
        <taxon>Brunnivagina</taxon>
    </lineage>
</organism>
<dbReference type="Proteomes" id="UP000218238">
    <property type="component" value="Unassembled WGS sequence"/>
</dbReference>
<dbReference type="InterPro" id="IPR003760">
    <property type="entry name" value="PnrA-like"/>
</dbReference>
<dbReference type="PANTHER" id="PTHR43208">
    <property type="entry name" value="ABC TRANSPORTER SUBSTRATE-BINDING PROTEIN"/>
    <property type="match status" value="1"/>
</dbReference>
<dbReference type="PANTHER" id="PTHR43208:SF1">
    <property type="entry name" value="ABC TRANSPORTER SUBSTRATE-BINDING PROTEIN"/>
    <property type="match status" value="1"/>
</dbReference>
<keyword evidence="1" id="KW-0732">Signal</keyword>
<dbReference type="CDD" id="cd19963">
    <property type="entry name" value="PBP1_BMP-like"/>
    <property type="match status" value="1"/>
</dbReference>
<proteinExistence type="predicted"/>
<gene>
    <name evidence="3" type="ORF">CK510_20845</name>
</gene>
<dbReference type="GO" id="GO:0005886">
    <property type="term" value="C:plasma membrane"/>
    <property type="evidence" value="ECO:0007669"/>
    <property type="project" value="InterPro"/>
</dbReference>
<feature type="domain" description="ABC transporter substrate-binding protein PnrA-like" evidence="2">
    <location>
        <begin position="64"/>
        <end position="348"/>
    </location>
</feature>
<sequence>MERRKFIKYAALTSTGLIFAGCDTLMGSRDKQSLMPEAYRNSKSNSPQPQIAIPASPVVANEALKVGFVYTSSVGDFGWTYAHDLGRREMEANLKGKVETTFVENVSESADAERVIRQLALDGSKLIFMTSLGYMNSTLKVASSFPKVAFEQLGYNQQATNIGTYLGRFEEPRYLTGMIAGKMTKSNIIGFVAAFPTPKVIREICAFTQGVRLTNPLAKVRVTWVKTLYNPIKEREAAQSLVSLGADILTQNTDSVAVIQVAEEKGIYAFGYNTDMSKFGQKSHLTSAINQWGKFYIEKASSVMNGTWKSEEVWQGITQGLVDISPMNPVINQDVQKLVNDKRDEIIKGTAHPFDGPVKDQKGVIRVPKGQFLDDKEQLVMDWYVEGIEGVIPKFKT</sequence>
<protein>
    <submittedName>
        <fullName evidence="3">BMP family ABC transporter substrate-binding protein</fullName>
    </submittedName>
</protein>
<keyword evidence="4" id="KW-1185">Reference proteome</keyword>
<evidence type="ECO:0000313" key="3">
    <source>
        <dbReference type="EMBL" id="PAX52156.1"/>
    </source>
</evidence>
<dbReference type="InterPro" id="IPR052910">
    <property type="entry name" value="ABC-Purine-Binding"/>
</dbReference>
<dbReference type="EMBL" id="NTFS01000276">
    <property type="protein sequence ID" value="PAX52156.1"/>
    <property type="molecule type" value="Genomic_DNA"/>
</dbReference>
<accession>A0A2A2TER9</accession>
<dbReference type="OrthoDB" id="9769871at2"/>
<evidence type="ECO:0000313" key="4">
    <source>
        <dbReference type="Proteomes" id="UP000218238"/>
    </source>
</evidence>
<dbReference type="Pfam" id="PF02608">
    <property type="entry name" value="Bmp"/>
    <property type="match status" value="1"/>
</dbReference>